<dbReference type="Gene3D" id="3.40.50.150">
    <property type="entry name" value="Vaccinia Virus protein VP39"/>
    <property type="match status" value="1"/>
</dbReference>
<organism evidence="1 2">
    <name type="scientific">Gemmobacter aquaticus</name>
    <dbReference type="NCBI Taxonomy" id="490185"/>
    <lineage>
        <taxon>Bacteria</taxon>
        <taxon>Pseudomonadati</taxon>
        <taxon>Pseudomonadota</taxon>
        <taxon>Alphaproteobacteria</taxon>
        <taxon>Rhodobacterales</taxon>
        <taxon>Paracoccaceae</taxon>
        <taxon>Gemmobacter</taxon>
    </lineage>
</organism>
<evidence type="ECO:0000313" key="2">
    <source>
        <dbReference type="Proteomes" id="UP000598196"/>
    </source>
</evidence>
<sequence length="234" mass="26647">MGISINIAIQLARIAPLLKDCQNGIMLGRQKMHFRPASWTPRLIAELGKLGIEAGKDDLFQKDGFCETYLRTIGWPKLESLDFSAIEGAEYVHDLSRPVGKDLKNRFDLIYDGGTTEHVFDIAQSFRNVDAMLREGGIFVSCVGTDGWFGHGFYQVGPDIPWRYWVASLGYKMLGCWTFPRKMAEAPREIPDPTLTSRGAEHRYAEPQFIFYVVQKQPRKGRPKPVIQSHYVNY</sequence>
<keyword evidence="2" id="KW-1185">Reference proteome</keyword>
<dbReference type="OrthoDB" id="8842400at2"/>
<dbReference type="InterPro" id="IPR029063">
    <property type="entry name" value="SAM-dependent_MTases_sf"/>
</dbReference>
<reference evidence="1 2" key="1">
    <citation type="journal article" date="2014" name="Int. J. Syst. Evol. Microbiol.">
        <title>Complete genome sequence of Corynebacterium casei LMG S-19264T (=DSM 44701T), isolated from a smear-ripened cheese.</title>
        <authorList>
            <consortium name="US DOE Joint Genome Institute (JGI-PGF)"/>
            <person name="Walter F."/>
            <person name="Albersmeier A."/>
            <person name="Kalinowski J."/>
            <person name="Ruckert C."/>
        </authorList>
    </citation>
    <scope>NUCLEOTIDE SEQUENCE [LARGE SCALE GENOMIC DNA]</scope>
    <source>
        <strain evidence="1 2">CGMCC 1.7029</strain>
    </source>
</reference>
<proteinExistence type="predicted"/>
<dbReference type="RefSeq" id="WP_146288045.1">
    <property type="nucleotide sequence ID" value="NZ_BMLP01000008.1"/>
</dbReference>
<dbReference type="Proteomes" id="UP000598196">
    <property type="component" value="Unassembled WGS sequence"/>
</dbReference>
<comment type="caution">
    <text evidence="1">The sequence shown here is derived from an EMBL/GenBank/DDBJ whole genome shotgun (WGS) entry which is preliminary data.</text>
</comment>
<evidence type="ECO:0008006" key="3">
    <source>
        <dbReference type="Google" id="ProtNLM"/>
    </source>
</evidence>
<evidence type="ECO:0000313" key="1">
    <source>
        <dbReference type="EMBL" id="GGO37233.1"/>
    </source>
</evidence>
<name>A0A918DEQ9_9RHOB</name>
<gene>
    <name evidence="1" type="ORF">GCM10010991_32580</name>
</gene>
<accession>A0A918DEQ9</accession>
<dbReference type="EMBL" id="BMLP01000008">
    <property type="protein sequence ID" value="GGO37233.1"/>
    <property type="molecule type" value="Genomic_DNA"/>
</dbReference>
<dbReference type="AlphaFoldDB" id="A0A918DEQ9"/>
<protein>
    <recommendedName>
        <fullName evidence="3">Methyltransferase domain-containing protein</fullName>
    </recommendedName>
</protein>
<dbReference type="SUPFAM" id="SSF53335">
    <property type="entry name" value="S-adenosyl-L-methionine-dependent methyltransferases"/>
    <property type="match status" value="1"/>
</dbReference>